<evidence type="ECO:0000259" key="1">
    <source>
        <dbReference type="Pfam" id="PF14467"/>
    </source>
</evidence>
<feature type="domain" description="DUF4426" evidence="1">
    <location>
        <begin position="30"/>
        <end position="148"/>
    </location>
</feature>
<accession>A0A3B1A6L7</accession>
<dbReference type="Pfam" id="PF14467">
    <property type="entry name" value="DUF4426"/>
    <property type="match status" value="1"/>
</dbReference>
<reference evidence="2" key="1">
    <citation type="submission" date="2018-06" db="EMBL/GenBank/DDBJ databases">
        <authorList>
            <person name="Zhirakovskaya E."/>
        </authorList>
    </citation>
    <scope>NUCLEOTIDE SEQUENCE</scope>
</reference>
<gene>
    <name evidence="2" type="ORF">MNBD_GAMMA22-1940</name>
</gene>
<dbReference type="EMBL" id="UOFS01000049">
    <property type="protein sequence ID" value="VAX01399.1"/>
    <property type="molecule type" value="Genomic_DNA"/>
</dbReference>
<sequence length="149" mass="16861">MILKNNNVLTFIATLLLTISSNLVYADKSKDYGDYIVHYNAFTTDILQAETAKQYQIRRSRNRGMINISVQKKNETNTAVTAAVSGTASNLTGQLKSLSMKEIKEGKAIYYISDFSVSNRETLDFSVDIKVDGKEKPLKVTFRQQFFTR</sequence>
<evidence type="ECO:0000313" key="2">
    <source>
        <dbReference type="EMBL" id="VAX01399.1"/>
    </source>
</evidence>
<proteinExistence type="predicted"/>
<dbReference type="InterPro" id="IPR025218">
    <property type="entry name" value="DUF4426"/>
</dbReference>
<dbReference type="Gene3D" id="2.60.40.3340">
    <property type="entry name" value="Domain of unknown function DUF4426"/>
    <property type="match status" value="1"/>
</dbReference>
<organism evidence="2">
    <name type="scientific">hydrothermal vent metagenome</name>
    <dbReference type="NCBI Taxonomy" id="652676"/>
    <lineage>
        <taxon>unclassified sequences</taxon>
        <taxon>metagenomes</taxon>
        <taxon>ecological metagenomes</taxon>
    </lineage>
</organism>
<dbReference type="AlphaFoldDB" id="A0A3B1A6L7"/>
<protein>
    <recommendedName>
        <fullName evidence="1">DUF4426 domain-containing protein</fullName>
    </recommendedName>
</protein>
<name>A0A3B1A6L7_9ZZZZ</name>